<sequence>MSPHRHQIGGNRCSTQILLLGQVWFCGCATSSFFRCPDRFRGGTVVIPVNNGLAGLVFTMSKLHVLLEDGAYQQHAQQQRCSCGHGSAPSLPCTFLLHAAQWLFLVNQDRGYQ</sequence>
<dbReference type="Proteomes" id="UP000193922">
    <property type="component" value="Unassembled WGS sequence"/>
</dbReference>
<protein>
    <submittedName>
        <fullName evidence="1">Uncharacterized protein</fullName>
    </submittedName>
</protein>
<comment type="caution">
    <text evidence="1">The sequence shown here is derived from an EMBL/GenBank/DDBJ whole genome shotgun (WGS) entry which is preliminary data.</text>
</comment>
<dbReference type="AlphaFoldDB" id="A0A1Y1WFQ6"/>
<organism evidence="1 2">
    <name type="scientific">Linderina pennispora</name>
    <dbReference type="NCBI Taxonomy" id="61395"/>
    <lineage>
        <taxon>Eukaryota</taxon>
        <taxon>Fungi</taxon>
        <taxon>Fungi incertae sedis</taxon>
        <taxon>Zoopagomycota</taxon>
        <taxon>Kickxellomycotina</taxon>
        <taxon>Kickxellomycetes</taxon>
        <taxon>Kickxellales</taxon>
        <taxon>Kickxellaceae</taxon>
        <taxon>Linderina</taxon>
    </lineage>
</organism>
<reference evidence="1 2" key="1">
    <citation type="submission" date="2016-07" db="EMBL/GenBank/DDBJ databases">
        <title>Pervasive Adenine N6-methylation of Active Genes in Fungi.</title>
        <authorList>
            <consortium name="DOE Joint Genome Institute"/>
            <person name="Mondo S.J."/>
            <person name="Dannebaum R.O."/>
            <person name="Kuo R.C."/>
            <person name="Labutti K."/>
            <person name="Haridas S."/>
            <person name="Kuo A."/>
            <person name="Salamov A."/>
            <person name="Ahrendt S.R."/>
            <person name="Lipzen A."/>
            <person name="Sullivan W."/>
            <person name="Andreopoulos W.B."/>
            <person name="Clum A."/>
            <person name="Lindquist E."/>
            <person name="Daum C."/>
            <person name="Ramamoorthy G.K."/>
            <person name="Gryganskyi A."/>
            <person name="Culley D."/>
            <person name="Magnuson J.K."/>
            <person name="James T.Y."/>
            <person name="O'Malley M.A."/>
            <person name="Stajich J.E."/>
            <person name="Spatafora J.W."/>
            <person name="Visel A."/>
            <person name="Grigoriev I.V."/>
        </authorList>
    </citation>
    <scope>NUCLEOTIDE SEQUENCE [LARGE SCALE GENOMIC DNA]</scope>
    <source>
        <strain evidence="1 2">ATCC 12442</strain>
    </source>
</reference>
<evidence type="ECO:0000313" key="1">
    <source>
        <dbReference type="EMBL" id="ORX72066.1"/>
    </source>
</evidence>
<name>A0A1Y1WFQ6_9FUNG</name>
<dbReference type="RefSeq" id="XP_040745490.1">
    <property type="nucleotide sequence ID" value="XM_040886797.1"/>
</dbReference>
<accession>A0A1Y1WFQ6</accession>
<dbReference type="GeneID" id="63803445"/>
<gene>
    <name evidence="1" type="ORF">DL89DRAFT_265727</name>
</gene>
<dbReference type="PROSITE" id="PS51257">
    <property type="entry name" value="PROKAR_LIPOPROTEIN"/>
    <property type="match status" value="1"/>
</dbReference>
<evidence type="ECO:0000313" key="2">
    <source>
        <dbReference type="Proteomes" id="UP000193922"/>
    </source>
</evidence>
<dbReference type="EMBL" id="MCFD01000003">
    <property type="protein sequence ID" value="ORX72066.1"/>
    <property type="molecule type" value="Genomic_DNA"/>
</dbReference>
<keyword evidence="2" id="KW-1185">Reference proteome</keyword>
<proteinExistence type="predicted"/>